<sequence length="97" mass="10274">MSKNMLRSLCCVIIAGLIFTSLAACSKVNQANFDKVQTDMSEDEVTKILGSPTESSGVNIAGFSGNTSVWQKGDITISIQFLNGKVVAKTMTKGKPA</sequence>
<proteinExistence type="predicted"/>
<dbReference type="PROSITE" id="PS51257">
    <property type="entry name" value="PROKAR_LIPOPROTEIN"/>
    <property type="match status" value="1"/>
</dbReference>
<comment type="caution">
    <text evidence="3">The sequence shown here is derived from an EMBL/GenBank/DDBJ whole genome shotgun (WGS) entry which is preliminary data.</text>
</comment>
<dbReference type="Gene3D" id="3.30.1450.10">
    <property type="match status" value="1"/>
</dbReference>
<keyword evidence="1 2" id="KW-0732">Signal</keyword>
<organism evidence="3 4">
    <name type="scientific">Candidatus Abyssobacteria bacterium SURF_17</name>
    <dbReference type="NCBI Taxonomy" id="2093361"/>
    <lineage>
        <taxon>Bacteria</taxon>
        <taxon>Pseudomonadati</taxon>
        <taxon>Candidatus Hydrogenedentota</taxon>
        <taxon>Candidatus Abyssobacteria</taxon>
    </lineage>
</organism>
<evidence type="ECO:0000313" key="4">
    <source>
        <dbReference type="Proteomes" id="UP000285961"/>
    </source>
</evidence>
<reference evidence="3 4" key="1">
    <citation type="journal article" date="2017" name="ISME J.">
        <title>Energy and carbon metabolisms in a deep terrestrial subsurface fluid microbial community.</title>
        <authorList>
            <person name="Momper L."/>
            <person name="Jungbluth S.P."/>
            <person name="Lee M.D."/>
            <person name="Amend J.P."/>
        </authorList>
    </citation>
    <scope>NUCLEOTIDE SEQUENCE [LARGE SCALE GENOMIC DNA]</scope>
    <source>
        <strain evidence="3">SURF_17</strain>
    </source>
</reference>
<dbReference type="AlphaFoldDB" id="A0A419EY21"/>
<name>A0A419EY21_9BACT</name>
<feature type="chain" id="PRO_5019026701" evidence="2">
    <location>
        <begin position="24"/>
        <end position="97"/>
    </location>
</feature>
<dbReference type="InterPro" id="IPR037873">
    <property type="entry name" value="BamE-like"/>
</dbReference>
<evidence type="ECO:0000256" key="1">
    <source>
        <dbReference type="ARBA" id="ARBA00022729"/>
    </source>
</evidence>
<accession>A0A419EY21</accession>
<evidence type="ECO:0000256" key="2">
    <source>
        <dbReference type="SAM" id="SignalP"/>
    </source>
</evidence>
<feature type="signal peptide" evidence="2">
    <location>
        <begin position="1"/>
        <end position="23"/>
    </location>
</feature>
<protein>
    <submittedName>
        <fullName evidence="3">Uncharacterized protein</fullName>
    </submittedName>
</protein>
<evidence type="ECO:0000313" key="3">
    <source>
        <dbReference type="EMBL" id="RJP69907.1"/>
    </source>
</evidence>
<dbReference type="Proteomes" id="UP000285961">
    <property type="component" value="Unassembled WGS sequence"/>
</dbReference>
<gene>
    <name evidence="3" type="ORF">C4532_10255</name>
</gene>
<dbReference type="EMBL" id="QZKI01000077">
    <property type="protein sequence ID" value="RJP69907.1"/>
    <property type="molecule type" value="Genomic_DNA"/>
</dbReference>